<accession>A0AAE0BMR6</accession>
<reference evidence="2 3" key="1">
    <citation type="journal article" date="2015" name="Genome Biol. Evol.">
        <title>Comparative Genomics of a Bacterivorous Green Alga Reveals Evolutionary Causalities and Consequences of Phago-Mixotrophic Mode of Nutrition.</title>
        <authorList>
            <person name="Burns J.A."/>
            <person name="Paasch A."/>
            <person name="Narechania A."/>
            <person name="Kim E."/>
        </authorList>
    </citation>
    <scope>NUCLEOTIDE SEQUENCE [LARGE SCALE GENOMIC DNA]</scope>
    <source>
        <strain evidence="2 3">PLY_AMNH</strain>
    </source>
</reference>
<name>A0AAE0BMR6_9CHLO</name>
<comment type="caution">
    <text evidence="2">The sequence shown here is derived from an EMBL/GenBank/DDBJ whole genome shotgun (WGS) entry which is preliminary data.</text>
</comment>
<proteinExistence type="predicted"/>
<evidence type="ECO:0000313" key="2">
    <source>
        <dbReference type="EMBL" id="KAK3238829.1"/>
    </source>
</evidence>
<keyword evidence="3" id="KW-1185">Reference proteome</keyword>
<keyword evidence="1" id="KW-1133">Transmembrane helix</keyword>
<keyword evidence="1" id="KW-0812">Transmembrane</keyword>
<evidence type="ECO:0000313" key="3">
    <source>
        <dbReference type="Proteomes" id="UP001190700"/>
    </source>
</evidence>
<dbReference type="EMBL" id="LGRX02034094">
    <property type="protein sequence ID" value="KAK3238829.1"/>
    <property type="molecule type" value="Genomic_DNA"/>
</dbReference>
<dbReference type="AlphaFoldDB" id="A0AAE0BMR6"/>
<dbReference type="Proteomes" id="UP001190700">
    <property type="component" value="Unassembled WGS sequence"/>
</dbReference>
<feature type="transmembrane region" description="Helical" evidence="1">
    <location>
        <begin position="238"/>
        <end position="259"/>
    </location>
</feature>
<gene>
    <name evidence="2" type="ORF">CYMTET_51197</name>
</gene>
<sequence>MLAKSTSGIFNEGAKVGAALLGAALRNINLKPPLRPEILHTVREALAGSSKIREFAIRVEAVVPPFLLQPLFQLARTRVSAARATGSVAAPSVRPQVIAKHPQPYLTRVTRTTACGFIPSDAQRPRRSAAHQHVQLGYEIPFMPAGDCYAERRSYGRCRGCQYSTHVQSLNKLYDEGMHAPQPCGRPHLLFSECLMASPQLLVTCLRAVDAASGRPLEWTTILPTHRTKRANRYFDRLVGAAAAFTFGLAAVAPAAVALTGDHEEPAGAEEGICAATAPLPRALHPEPAR</sequence>
<evidence type="ECO:0000256" key="1">
    <source>
        <dbReference type="SAM" id="Phobius"/>
    </source>
</evidence>
<protein>
    <submittedName>
        <fullName evidence="2">Uncharacterized protein</fullName>
    </submittedName>
</protein>
<organism evidence="2 3">
    <name type="scientific">Cymbomonas tetramitiformis</name>
    <dbReference type="NCBI Taxonomy" id="36881"/>
    <lineage>
        <taxon>Eukaryota</taxon>
        <taxon>Viridiplantae</taxon>
        <taxon>Chlorophyta</taxon>
        <taxon>Pyramimonadophyceae</taxon>
        <taxon>Pyramimonadales</taxon>
        <taxon>Pyramimonadaceae</taxon>
        <taxon>Cymbomonas</taxon>
    </lineage>
</organism>
<keyword evidence="1" id="KW-0472">Membrane</keyword>